<protein>
    <submittedName>
        <fullName evidence="1">Uncharacterized protein</fullName>
    </submittedName>
</protein>
<comment type="caution">
    <text evidence="1">The sequence shown here is derived from an EMBL/GenBank/DDBJ whole genome shotgun (WGS) entry which is preliminary data.</text>
</comment>
<dbReference type="AlphaFoldDB" id="A0A1D1WBV2"/>
<gene>
    <name evidence="1" type="primary">RvY_18866-1</name>
    <name evidence="1" type="synonym">RvY_18866.1</name>
    <name evidence="1" type="ORF">RvY_18866</name>
</gene>
<sequence>MSVVIMASTPKRDSLSNFVPKAGPQLTVVNCQPGQMRFVAQQPHDSSANLETRVQEGGTFGCRCGNLCGCGRCGGKLGVWCC</sequence>
<proteinExistence type="predicted"/>
<evidence type="ECO:0000313" key="1">
    <source>
        <dbReference type="EMBL" id="GAV09299.1"/>
    </source>
</evidence>
<accession>A0A1D1WBV2</accession>
<keyword evidence="2" id="KW-1185">Reference proteome</keyword>
<reference evidence="1 2" key="1">
    <citation type="journal article" date="2016" name="Nat. Commun.">
        <title>Extremotolerant tardigrade genome and improved radiotolerance of human cultured cells by tardigrade-unique protein.</title>
        <authorList>
            <person name="Hashimoto T."/>
            <person name="Horikawa D.D."/>
            <person name="Saito Y."/>
            <person name="Kuwahara H."/>
            <person name="Kozuka-Hata H."/>
            <person name="Shin-I T."/>
            <person name="Minakuchi Y."/>
            <person name="Ohishi K."/>
            <person name="Motoyama A."/>
            <person name="Aizu T."/>
            <person name="Enomoto A."/>
            <person name="Kondo K."/>
            <person name="Tanaka S."/>
            <person name="Hara Y."/>
            <person name="Koshikawa S."/>
            <person name="Sagara H."/>
            <person name="Miura T."/>
            <person name="Yokobori S."/>
            <person name="Miyagawa K."/>
            <person name="Suzuki Y."/>
            <person name="Kubo T."/>
            <person name="Oyama M."/>
            <person name="Kohara Y."/>
            <person name="Fujiyama A."/>
            <person name="Arakawa K."/>
            <person name="Katayama T."/>
            <person name="Toyoda A."/>
            <person name="Kunieda T."/>
        </authorList>
    </citation>
    <scope>NUCLEOTIDE SEQUENCE [LARGE SCALE GENOMIC DNA]</scope>
    <source>
        <strain evidence="1 2">YOKOZUNA-1</strain>
    </source>
</reference>
<dbReference type="Proteomes" id="UP000186922">
    <property type="component" value="Unassembled WGS sequence"/>
</dbReference>
<dbReference type="EMBL" id="BDGG01000021">
    <property type="protein sequence ID" value="GAV09299.1"/>
    <property type="molecule type" value="Genomic_DNA"/>
</dbReference>
<evidence type="ECO:0000313" key="2">
    <source>
        <dbReference type="Proteomes" id="UP000186922"/>
    </source>
</evidence>
<name>A0A1D1WBV2_RAMVA</name>
<organism evidence="1 2">
    <name type="scientific">Ramazzottius varieornatus</name>
    <name type="common">Water bear</name>
    <name type="synonym">Tardigrade</name>
    <dbReference type="NCBI Taxonomy" id="947166"/>
    <lineage>
        <taxon>Eukaryota</taxon>
        <taxon>Metazoa</taxon>
        <taxon>Ecdysozoa</taxon>
        <taxon>Tardigrada</taxon>
        <taxon>Eutardigrada</taxon>
        <taxon>Parachela</taxon>
        <taxon>Hypsibioidea</taxon>
        <taxon>Ramazzottiidae</taxon>
        <taxon>Ramazzottius</taxon>
    </lineage>
</organism>